<accession>A0ACC3DYD1</accession>
<proteinExistence type="predicted"/>
<name>A0ACC3DYD1_9PEZI</name>
<gene>
    <name evidence="1" type="ORF">LTS18_000115</name>
</gene>
<evidence type="ECO:0000313" key="1">
    <source>
        <dbReference type="EMBL" id="KAK3081848.1"/>
    </source>
</evidence>
<organism evidence="1 2">
    <name type="scientific">Coniosporium uncinatum</name>
    <dbReference type="NCBI Taxonomy" id="93489"/>
    <lineage>
        <taxon>Eukaryota</taxon>
        <taxon>Fungi</taxon>
        <taxon>Dikarya</taxon>
        <taxon>Ascomycota</taxon>
        <taxon>Pezizomycotina</taxon>
        <taxon>Dothideomycetes</taxon>
        <taxon>Dothideomycetes incertae sedis</taxon>
        <taxon>Coniosporium</taxon>
    </lineage>
</organism>
<evidence type="ECO:0000313" key="2">
    <source>
        <dbReference type="Proteomes" id="UP001186974"/>
    </source>
</evidence>
<reference evidence="1" key="1">
    <citation type="submission" date="2024-09" db="EMBL/GenBank/DDBJ databases">
        <title>Black Yeasts Isolated from many extreme environments.</title>
        <authorList>
            <person name="Coleine C."/>
            <person name="Stajich J.E."/>
            <person name="Selbmann L."/>
        </authorList>
    </citation>
    <scope>NUCLEOTIDE SEQUENCE</scope>
    <source>
        <strain evidence="1">CCFEE 5737</strain>
    </source>
</reference>
<keyword evidence="2" id="KW-1185">Reference proteome</keyword>
<protein>
    <submittedName>
        <fullName evidence="1">Uncharacterized protein</fullName>
    </submittedName>
</protein>
<dbReference type="EMBL" id="JAWDJW010000050">
    <property type="protein sequence ID" value="KAK3081848.1"/>
    <property type="molecule type" value="Genomic_DNA"/>
</dbReference>
<sequence length="164" mass="17768">MSSAQISHEALQSPSHAESAKSSSALARTRRNLGYLYDPAHSEAPKRLRTRLFLRNTRYVIKFIFWRLVRSLKYMAVGAAAAAVAGTAFGGILSGAAFFVAPTGIFGAAGVGLLWGLGKFGWRTLAHRIRSGKTEGANAKHDEKADAQRGGEEEIKPPKMVDPW</sequence>
<comment type="caution">
    <text evidence="1">The sequence shown here is derived from an EMBL/GenBank/DDBJ whole genome shotgun (WGS) entry which is preliminary data.</text>
</comment>
<dbReference type="Proteomes" id="UP001186974">
    <property type="component" value="Unassembled WGS sequence"/>
</dbReference>